<protein>
    <submittedName>
        <fullName evidence="3">Uncharacterized protein</fullName>
    </submittedName>
</protein>
<feature type="signal peptide" evidence="2">
    <location>
        <begin position="1"/>
        <end position="21"/>
    </location>
</feature>
<evidence type="ECO:0000256" key="1">
    <source>
        <dbReference type="SAM" id="Phobius"/>
    </source>
</evidence>
<keyword evidence="2" id="KW-0732">Signal</keyword>
<dbReference type="EMBL" id="AMZH03003948">
    <property type="protein sequence ID" value="RRT70645.1"/>
    <property type="molecule type" value="Genomic_DNA"/>
</dbReference>
<accession>A0A427A322</accession>
<keyword evidence="1" id="KW-0812">Transmembrane</keyword>
<sequence>MTVTMFLKSTFTLLVTSAVTAYPTTPGQLLTLHLCQLNSVSVFFFNLITSLKTLICMVFKAFIG</sequence>
<evidence type="ECO:0000256" key="2">
    <source>
        <dbReference type="SAM" id="SignalP"/>
    </source>
</evidence>
<gene>
    <name evidence="3" type="ORF">B296_00023412</name>
</gene>
<evidence type="ECO:0000313" key="3">
    <source>
        <dbReference type="EMBL" id="RRT70645.1"/>
    </source>
</evidence>
<keyword evidence="1" id="KW-1133">Transmembrane helix</keyword>
<reference evidence="3 4" key="1">
    <citation type="journal article" date="2014" name="Agronomy (Basel)">
        <title>A Draft Genome Sequence for Ensete ventricosum, the Drought-Tolerant Tree Against Hunger.</title>
        <authorList>
            <person name="Harrison J."/>
            <person name="Moore K.A."/>
            <person name="Paszkiewicz K."/>
            <person name="Jones T."/>
            <person name="Grant M."/>
            <person name="Ambacheew D."/>
            <person name="Muzemil S."/>
            <person name="Studholme D.J."/>
        </authorList>
    </citation>
    <scope>NUCLEOTIDE SEQUENCE [LARGE SCALE GENOMIC DNA]</scope>
</reference>
<name>A0A427A322_ENSVE</name>
<keyword evidence="1" id="KW-0472">Membrane</keyword>
<comment type="caution">
    <text evidence="3">The sequence shown here is derived from an EMBL/GenBank/DDBJ whole genome shotgun (WGS) entry which is preliminary data.</text>
</comment>
<feature type="transmembrane region" description="Helical" evidence="1">
    <location>
        <begin position="37"/>
        <end position="63"/>
    </location>
</feature>
<dbReference type="AlphaFoldDB" id="A0A427A322"/>
<proteinExistence type="predicted"/>
<evidence type="ECO:0000313" key="4">
    <source>
        <dbReference type="Proteomes" id="UP000287651"/>
    </source>
</evidence>
<organism evidence="3 4">
    <name type="scientific">Ensete ventricosum</name>
    <name type="common">Abyssinian banana</name>
    <name type="synonym">Musa ensete</name>
    <dbReference type="NCBI Taxonomy" id="4639"/>
    <lineage>
        <taxon>Eukaryota</taxon>
        <taxon>Viridiplantae</taxon>
        <taxon>Streptophyta</taxon>
        <taxon>Embryophyta</taxon>
        <taxon>Tracheophyta</taxon>
        <taxon>Spermatophyta</taxon>
        <taxon>Magnoliopsida</taxon>
        <taxon>Liliopsida</taxon>
        <taxon>Zingiberales</taxon>
        <taxon>Musaceae</taxon>
        <taxon>Ensete</taxon>
    </lineage>
</organism>
<feature type="chain" id="PRO_5018992062" evidence="2">
    <location>
        <begin position="22"/>
        <end position="64"/>
    </location>
</feature>
<dbReference type="Proteomes" id="UP000287651">
    <property type="component" value="Unassembled WGS sequence"/>
</dbReference>